<protein>
    <submittedName>
        <fullName evidence="3">Uncharacterized protein</fullName>
    </submittedName>
</protein>
<evidence type="ECO:0000313" key="3">
    <source>
        <dbReference type="EMBL" id="MBB3936145.1"/>
    </source>
</evidence>
<feature type="signal peptide" evidence="2">
    <location>
        <begin position="1"/>
        <end position="22"/>
    </location>
</feature>
<keyword evidence="2" id="KW-0732">Signal</keyword>
<feature type="compositionally biased region" description="Polar residues" evidence="1">
    <location>
        <begin position="37"/>
        <end position="50"/>
    </location>
</feature>
<dbReference type="AlphaFoldDB" id="A0A7W6BWV6"/>
<organism evidence="3 4">
    <name type="scientific">Aureimonas phyllosphaerae</name>
    <dbReference type="NCBI Taxonomy" id="1166078"/>
    <lineage>
        <taxon>Bacteria</taxon>
        <taxon>Pseudomonadati</taxon>
        <taxon>Pseudomonadota</taxon>
        <taxon>Alphaproteobacteria</taxon>
        <taxon>Hyphomicrobiales</taxon>
        <taxon>Aurantimonadaceae</taxon>
        <taxon>Aureimonas</taxon>
    </lineage>
</organism>
<reference evidence="3 4" key="1">
    <citation type="submission" date="2020-08" db="EMBL/GenBank/DDBJ databases">
        <title>Genomic Encyclopedia of Type Strains, Phase IV (KMG-IV): sequencing the most valuable type-strain genomes for metagenomic binning, comparative biology and taxonomic classification.</title>
        <authorList>
            <person name="Goeker M."/>
        </authorList>
    </citation>
    <scope>NUCLEOTIDE SEQUENCE [LARGE SCALE GENOMIC DNA]</scope>
    <source>
        <strain evidence="3 4">DSM 25024</strain>
    </source>
</reference>
<evidence type="ECO:0000256" key="2">
    <source>
        <dbReference type="SAM" id="SignalP"/>
    </source>
</evidence>
<gene>
    <name evidence="3" type="ORF">GGR05_002295</name>
</gene>
<name>A0A7W6BWV6_9HYPH</name>
<dbReference type="RefSeq" id="WP_090963281.1">
    <property type="nucleotide sequence ID" value="NZ_FOOA01000008.1"/>
</dbReference>
<keyword evidence="4" id="KW-1185">Reference proteome</keyword>
<comment type="caution">
    <text evidence="3">The sequence shown here is derived from an EMBL/GenBank/DDBJ whole genome shotgun (WGS) entry which is preliminary data.</text>
</comment>
<dbReference type="Proteomes" id="UP000531216">
    <property type="component" value="Unassembled WGS sequence"/>
</dbReference>
<proteinExistence type="predicted"/>
<evidence type="ECO:0000256" key="1">
    <source>
        <dbReference type="SAM" id="MobiDB-lite"/>
    </source>
</evidence>
<feature type="region of interest" description="Disordered" evidence="1">
    <location>
        <begin position="26"/>
        <end position="59"/>
    </location>
</feature>
<dbReference type="EMBL" id="JACIDO010000004">
    <property type="protein sequence ID" value="MBB3936145.1"/>
    <property type="molecule type" value="Genomic_DNA"/>
</dbReference>
<dbReference type="PROSITE" id="PS51257">
    <property type="entry name" value="PROKAR_LIPOPROTEIN"/>
    <property type="match status" value="1"/>
</dbReference>
<dbReference type="OrthoDB" id="9928694at2"/>
<sequence length="59" mass="5482">MTARASSLARGVLIVAAALSLAACNPTAGKRTGSGDGPTNSAGSSNTPGQAVNGGPAAE</sequence>
<evidence type="ECO:0000313" key="4">
    <source>
        <dbReference type="Proteomes" id="UP000531216"/>
    </source>
</evidence>
<accession>A0A7W6BWV6</accession>
<feature type="chain" id="PRO_5031212108" evidence="2">
    <location>
        <begin position="23"/>
        <end position="59"/>
    </location>
</feature>